<evidence type="ECO:0000313" key="10">
    <source>
        <dbReference type="Proteomes" id="UP000008922"/>
    </source>
</evidence>
<keyword evidence="10" id="KW-1185">Reference proteome</keyword>
<comment type="subcellular location">
    <subcellularLocation>
        <location evidence="1 7">Cell membrane</location>
        <topology evidence="1 7">Multi-pass membrane protein</topology>
    </subcellularLocation>
</comment>
<evidence type="ECO:0000256" key="7">
    <source>
        <dbReference type="RuleBase" id="RU363032"/>
    </source>
</evidence>
<feature type="transmembrane region" description="Helical" evidence="7">
    <location>
        <begin position="130"/>
        <end position="149"/>
    </location>
</feature>
<keyword evidence="4 7" id="KW-0812">Transmembrane</keyword>
<feature type="transmembrane region" description="Helical" evidence="7">
    <location>
        <begin position="268"/>
        <end position="287"/>
    </location>
</feature>
<feature type="transmembrane region" description="Helical" evidence="7">
    <location>
        <begin position="29"/>
        <end position="52"/>
    </location>
</feature>
<keyword evidence="6 7" id="KW-0472">Membrane</keyword>
<feature type="transmembrane region" description="Helical" evidence="7">
    <location>
        <begin position="203"/>
        <end position="228"/>
    </location>
</feature>
<feature type="domain" description="ABC transmembrane type-1" evidence="8">
    <location>
        <begin position="93"/>
        <end position="287"/>
    </location>
</feature>
<evidence type="ECO:0000256" key="1">
    <source>
        <dbReference type="ARBA" id="ARBA00004651"/>
    </source>
</evidence>
<evidence type="ECO:0000256" key="5">
    <source>
        <dbReference type="ARBA" id="ARBA00022989"/>
    </source>
</evidence>
<dbReference type="GO" id="GO:0055085">
    <property type="term" value="P:transmembrane transport"/>
    <property type="evidence" value="ECO:0007669"/>
    <property type="project" value="InterPro"/>
</dbReference>
<dbReference type="AlphaFoldDB" id="E8N0B4"/>
<name>E8N0B4_ANATU</name>
<evidence type="ECO:0000256" key="2">
    <source>
        <dbReference type="ARBA" id="ARBA00022448"/>
    </source>
</evidence>
<reference evidence="9 10" key="1">
    <citation type="submission" date="2010-12" db="EMBL/GenBank/DDBJ databases">
        <title>Whole genome sequence of Anaerolinea thermophila UNI-1.</title>
        <authorList>
            <person name="Narita-Yamada S."/>
            <person name="Kishi E."/>
            <person name="Watanabe Y."/>
            <person name="Takasaki K."/>
            <person name="Ankai A."/>
            <person name="Oguchi A."/>
            <person name="Fukui S."/>
            <person name="Takahashi M."/>
            <person name="Yashiro I."/>
            <person name="Hosoyama A."/>
            <person name="Sekiguchi Y."/>
            <person name="Hanada S."/>
            <person name="Fujita N."/>
        </authorList>
    </citation>
    <scope>NUCLEOTIDE SEQUENCE [LARGE SCALE GENOMIC DNA]</scope>
    <source>
        <strain evidence="10">DSM 14523 / JCM 11388 / NBRC 100420 / UNI-1</strain>
    </source>
</reference>
<sequence>MRRRWFQFSSSYRNRGINPQGFHPSQLKFYLILLPLSAFMLLPMVFIFSHAFKPPDELFAYPPRFFVVNPTLKNFIDLFSRMSASSIPVSRYLFNSILVTVVTVAASVVVSSTAAYALSKKRFKLKQTLFAINTVALMFVPIAVTIPRFLIIERLHLMDTFWVHILPMLAMPVGLFLIKQFIDGIPDEVVEAAQIDGASDVWIYWQIILPMIRPAIATIAILSFQAAWNNADTSALYINNESLKTFAFYLTTLTSTTTGANVVAGQGIAAAASLIMFLPNLIIFIFMQSQVMSTMSHSGLKG</sequence>
<dbReference type="InParanoid" id="E8N0B4"/>
<dbReference type="EMBL" id="AP012029">
    <property type="protein sequence ID" value="BAJ64663.1"/>
    <property type="molecule type" value="Genomic_DNA"/>
</dbReference>
<dbReference type="PANTHER" id="PTHR43744">
    <property type="entry name" value="ABC TRANSPORTER PERMEASE PROTEIN MG189-RELATED-RELATED"/>
    <property type="match status" value="1"/>
</dbReference>
<evidence type="ECO:0000313" key="9">
    <source>
        <dbReference type="EMBL" id="BAJ64663.1"/>
    </source>
</evidence>
<dbReference type="PANTHER" id="PTHR43744:SF1">
    <property type="entry name" value="BINDING-PROTEIN-DEPENDENT TRANSPORT SYSTEMS INNER MEMBRANE COMPONENT"/>
    <property type="match status" value="1"/>
</dbReference>
<feature type="transmembrane region" description="Helical" evidence="7">
    <location>
        <begin position="92"/>
        <end position="118"/>
    </location>
</feature>
<organism evidence="9 10">
    <name type="scientific">Anaerolinea thermophila (strain DSM 14523 / JCM 11388 / NBRC 100420 / UNI-1)</name>
    <dbReference type="NCBI Taxonomy" id="926569"/>
    <lineage>
        <taxon>Bacteria</taxon>
        <taxon>Bacillati</taxon>
        <taxon>Chloroflexota</taxon>
        <taxon>Anaerolineae</taxon>
        <taxon>Anaerolineales</taxon>
        <taxon>Anaerolineaceae</taxon>
        <taxon>Anaerolinea</taxon>
    </lineage>
</organism>
<dbReference type="InterPro" id="IPR035906">
    <property type="entry name" value="MetI-like_sf"/>
</dbReference>
<evidence type="ECO:0000259" key="8">
    <source>
        <dbReference type="PROSITE" id="PS50928"/>
    </source>
</evidence>
<evidence type="ECO:0000256" key="3">
    <source>
        <dbReference type="ARBA" id="ARBA00022475"/>
    </source>
</evidence>
<keyword evidence="2 7" id="KW-0813">Transport</keyword>
<dbReference type="RefSeq" id="WP_013561017.1">
    <property type="nucleotide sequence ID" value="NC_014960.1"/>
</dbReference>
<comment type="similarity">
    <text evidence="7">Belongs to the binding-protein-dependent transport system permease family.</text>
</comment>
<accession>E8N0B4</accession>
<dbReference type="Proteomes" id="UP000008922">
    <property type="component" value="Chromosome"/>
</dbReference>
<evidence type="ECO:0000256" key="4">
    <source>
        <dbReference type="ARBA" id="ARBA00022692"/>
    </source>
</evidence>
<dbReference type="KEGG" id="atm:ANT_26370"/>
<keyword evidence="3" id="KW-1003">Cell membrane</keyword>
<proteinExistence type="inferred from homology"/>
<dbReference type="eggNOG" id="COG0395">
    <property type="taxonomic scope" value="Bacteria"/>
</dbReference>
<dbReference type="PROSITE" id="PS50928">
    <property type="entry name" value="ABC_TM1"/>
    <property type="match status" value="1"/>
</dbReference>
<dbReference type="CDD" id="cd06261">
    <property type="entry name" value="TM_PBP2"/>
    <property type="match status" value="1"/>
</dbReference>
<dbReference type="STRING" id="926569.ANT_26370"/>
<evidence type="ECO:0000256" key="6">
    <source>
        <dbReference type="ARBA" id="ARBA00023136"/>
    </source>
</evidence>
<dbReference type="GO" id="GO:0005886">
    <property type="term" value="C:plasma membrane"/>
    <property type="evidence" value="ECO:0007669"/>
    <property type="project" value="UniProtKB-SubCell"/>
</dbReference>
<dbReference type="HOGENOM" id="CLU_016047_1_1_0"/>
<feature type="transmembrane region" description="Helical" evidence="7">
    <location>
        <begin position="161"/>
        <end position="182"/>
    </location>
</feature>
<gene>
    <name evidence="9" type="ordered locus">ANT_26370</name>
</gene>
<dbReference type="InterPro" id="IPR000515">
    <property type="entry name" value="MetI-like"/>
</dbReference>
<dbReference type="SUPFAM" id="SSF161098">
    <property type="entry name" value="MetI-like"/>
    <property type="match status" value="1"/>
</dbReference>
<protein>
    <submittedName>
        <fullName evidence="9">ABC transporter permease protein</fullName>
    </submittedName>
</protein>
<keyword evidence="5 7" id="KW-1133">Transmembrane helix</keyword>
<dbReference type="Pfam" id="PF00528">
    <property type="entry name" value="BPD_transp_1"/>
    <property type="match status" value="1"/>
</dbReference>
<dbReference type="OrthoDB" id="9771544at2"/>
<dbReference type="Gene3D" id="1.10.3720.10">
    <property type="entry name" value="MetI-like"/>
    <property type="match status" value="1"/>
</dbReference>